<dbReference type="InterPro" id="IPR013057">
    <property type="entry name" value="AA_transpt_TM"/>
</dbReference>
<keyword evidence="4 6" id="KW-0472">Membrane</keyword>
<feature type="transmembrane region" description="Helical" evidence="6">
    <location>
        <begin position="340"/>
        <end position="357"/>
    </location>
</feature>
<evidence type="ECO:0000313" key="8">
    <source>
        <dbReference type="EMBL" id="CAD8540220.1"/>
    </source>
</evidence>
<feature type="region of interest" description="Disordered" evidence="5">
    <location>
        <begin position="493"/>
        <end position="518"/>
    </location>
</feature>
<name>A0A7S0NXT7_9EUKA</name>
<dbReference type="PANTHER" id="PTHR22950:SF682">
    <property type="entry name" value="TRANSMEMBRANE AMINO ACID TRANSPORTER FAMILY PROTEIN"/>
    <property type="match status" value="1"/>
</dbReference>
<dbReference type="EMBL" id="HBER01030854">
    <property type="protein sequence ID" value="CAD8540220.1"/>
    <property type="molecule type" value="Transcribed_RNA"/>
</dbReference>
<dbReference type="InterPro" id="IPR029063">
    <property type="entry name" value="SAM-dependent_MTases_sf"/>
</dbReference>
<feature type="transmembrane region" description="Helical" evidence="6">
    <location>
        <begin position="171"/>
        <end position="190"/>
    </location>
</feature>
<sequence length="728" mass="77320">MLAARMRLRVWTTAATIMNGTLGPAMLVLPLAFHRTGLIPGAICLTVVWLMSFLALLLLLDTCSTTRCTSLVDLCRAHGPYMSMLADTSVVCYYYGTCVSYLILIGGTFQMLLRSLLSSPSASANIAVLLGGLRGSSNSWLLANGGCALLCFFTIVLMLPLSCRDGLSSASFSVFLVVAMYVVLALAVWNCEAVDDSPDLVPKTRDVRELLSGVGTMAYCFASQAVYPPALEALQAEGGGGSSHNDNLSRRLVHSTFGLTLVAYLSVGVGGAVHGPMVPPANILDGCKPHFYIYGAYGALICCLSLAFPVMLIVARMHFLSLAELPLQAVGKGCRSQMRSLVTLSLIVVALIIAILIPKVDVLLSLMGGTCGVALSWVIPALLYKRHVTDEQGIPGNGLTYLLLAFGLLVCVATTPLQIYDVMVARPPPQHKGLHAASTRSGRLSTRSHRPAVLDGLPVGAATRRSYSAMLGPSRVEVRWLLHVADGTRESRWAGNRSKRARFREERERRQAVGGADSARTSGSLALRTLRAWRDFLPRAVVVGLDVDEAAVSAARNESRIAAHTVDSTDGKAVASLNLSSDLDVIIDSARRTWNAQQRALLLLWPHLRATGLYCIEHLSPDAAGLLREAEHRQHRRQPKVAAAGAGSEPIGLPAVRALVEGAALLVLPPFNSKGGAAVTEGNGKPAALPASRASAAAAEGFAVCLQRSPLHVRGGSASPLLKLAPRS</sequence>
<evidence type="ECO:0000256" key="4">
    <source>
        <dbReference type="ARBA" id="ARBA00023136"/>
    </source>
</evidence>
<evidence type="ECO:0000256" key="6">
    <source>
        <dbReference type="SAM" id="Phobius"/>
    </source>
</evidence>
<evidence type="ECO:0000256" key="1">
    <source>
        <dbReference type="ARBA" id="ARBA00004141"/>
    </source>
</evidence>
<evidence type="ECO:0000256" key="5">
    <source>
        <dbReference type="SAM" id="MobiDB-lite"/>
    </source>
</evidence>
<feature type="domain" description="Amino acid transporter transmembrane" evidence="7">
    <location>
        <begin position="9"/>
        <end position="414"/>
    </location>
</feature>
<evidence type="ECO:0000256" key="2">
    <source>
        <dbReference type="ARBA" id="ARBA00022692"/>
    </source>
</evidence>
<accession>A0A7S0NXT7</accession>
<gene>
    <name evidence="8" type="ORF">CLEP1334_LOCUS15503</name>
</gene>
<reference evidence="8" key="1">
    <citation type="submission" date="2021-01" db="EMBL/GenBank/DDBJ databases">
        <authorList>
            <person name="Corre E."/>
            <person name="Pelletier E."/>
            <person name="Niang G."/>
            <person name="Scheremetjew M."/>
            <person name="Finn R."/>
            <person name="Kale V."/>
            <person name="Holt S."/>
            <person name="Cochrane G."/>
            <person name="Meng A."/>
            <person name="Brown T."/>
            <person name="Cohen L."/>
        </authorList>
    </citation>
    <scope>NUCLEOTIDE SEQUENCE</scope>
    <source>
        <strain evidence="8">RCC1130</strain>
    </source>
</reference>
<dbReference type="Pfam" id="PF01490">
    <property type="entry name" value="Aa_trans"/>
    <property type="match status" value="1"/>
</dbReference>
<keyword evidence="2 6" id="KW-0812">Transmembrane</keyword>
<feature type="transmembrane region" description="Helical" evidence="6">
    <location>
        <begin position="92"/>
        <end position="113"/>
    </location>
</feature>
<feature type="transmembrane region" description="Helical" evidence="6">
    <location>
        <begin position="252"/>
        <end position="273"/>
    </location>
</feature>
<keyword evidence="3 6" id="KW-1133">Transmembrane helix</keyword>
<dbReference type="AlphaFoldDB" id="A0A7S0NXT7"/>
<dbReference type="Gene3D" id="3.40.50.150">
    <property type="entry name" value="Vaccinia Virus protein VP39"/>
    <property type="match status" value="1"/>
</dbReference>
<feature type="transmembrane region" description="Helical" evidence="6">
    <location>
        <begin position="396"/>
        <end position="420"/>
    </location>
</feature>
<evidence type="ECO:0000259" key="7">
    <source>
        <dbReference type="Pfam" id="PF01490"/>
    </source>
</evidence>
<evidence type="ECO:0000256" key="3">
    <source>
        <dbReference type="ARBA" id="ARBA00022989"/>
    </source>
</evidence>
<feature type="transmembrane region" description="Helical" evidence="6">
    <location>
        <begin position="293"/>
        <end position="319"/>
    </location>
</feature>
<dbReference type="GO" id="GO:0016020">
    <property type="term" value="C:membrane"/>
    <property type="evidence" value="ECO:0007669"/>
    <property type="project" value="UniProtKB-SubCell"/>
</dbReference>
<organism evidence="8">
    <name type="scientific">Calcidiscus leptoporus</name>
    <dbReference type="NCBI Taxonomy" id="127549"/>
    <lineage>
        <taxon>Eukaryota</taxon>
        <taxon>Haptista</taxon>
        <taxon>Haptophyta</taxon>
        <taxon>Prymnesiophyceae</taxon>
        <taxon>Coccolithales</taxon>
        <taxon>Calcidiscaceae</taxon>
        <taxon>Calcidiscus</taxon>
    </lineage>
</organism>
<feature type="transmembrane region" description="Helical" evidence="6">
    <location>
        <begin position="140"/>
        <end position="159"/>
    </location>
</feature>
<proteinExistence type="predicted"/>
<feature type="transmembrane region" description="Helical" evidence="6">
    <location>
        <begin position="39"/>
        <end position="60"/>
    </location>
</feature>
<comment type="subcellular location">
    <subcellularLocation>
        <location evidence="1">Membrane</location>
        <topology evidence="1">Multi-pass membrane protein</topology>
    </subcellularLocation>
</comment>
<protein>
    <recommendedName>
        <fullName evidence="7">Amino acid transporter transmembrane domain-containing protein</fullName>
    </recommendedName>
</protein>
<dbReference type="GO" id="GO:0015179">
    <property type="term" value="F:L-amino acid transmembrane transporter activity"/>
    <property type="evidence" value="ECO:0007669"/>
    <property type="project" value="TreeGrafter"/>
</dbReference>
<feature type="transmembrane region" description="Helical" evidence="6">
    <location>
        <begin position="12"/>
        <end position="33"/>
    </location>
</feature>
<feature type="transmembrane region" description="Helical" evidence="6">
    <location>
        <begin position="363"/>
        <end position="384"/>
    </location>
</feature>
<dbReference type="PANTHER" id="PTHR22950">
    <property type="entry name" value="AMINO ACID TRANSPORTER"/>
    <property type="match status" value="1"/>
</dbReference>